<dbReference type="AlphaFoldDB" id="C0CQG3"/>
<dbReference type="Proteomes" id="UP000003100">
    <property type="component" value="Unassembled WGS sequence"/>
</dbReference>
<dbReference type="RefSeq" id="WP_005951050.1">
    <property type="nucleotide sequence ID" value="NZ_CP136423.1"/>
</dbReference>
<dbReference type="Gene3D" id="3.90.1150.10">
    <property type="entry name" value="Aspartate Aminotransferase, domain 1"/>
    <property type="match status" value="1"/>
</dbReference>
<dbReference type="SUPFAM" id="SSF53383">
    <property type="entry name" value="PLP-dependent transferases"/>
    <property type="match status" value="1"/>
</dbReference>
<dbReference type="GO" id="GO:0008483">
    <property type="term" value="F:transaminase activity"/>
    <property type="evidence" value="ECO:0007669"/>
    <property type="project" value="UniProtKB-KW"/>
</dbReference>
<dbReference type="InterPro" id="IPR000192">
    <property type="entry name" value="Aminotrans_V_dom"/>
</dbReference>
<dbReference type="PANTHER" id="PTHR42778">
    <property type="entry name" value="2-AMINOETHYLPHOSPHONATE--PYRUVATE TRANSAMINASE"/>
    <property type="match status" value="1"/>
</dbReference>
<evidence type="ECO:0000256" key="2">
    <source>
        <dbReference type="ARBA" id="ARBA00022576"/>
    </source>
</evidence>
<evidence type="ECO:0000256" key="5">
    <source>
        <dbReference type="PIRSR" id="PIRSR000524-1"/>
    </source>
</evidence>
<evidence type="ECO:0000313" key="8">
    <source>
        <dbReference type="EMBL" id="EEG47953.1"/>
    </source>
</evidence>
<comment type="cofactor">
    <cofactor evidence="1 6">
        <name>pyridoxal 5'-phosphate</name>
        <dbReference type="ChEBI" id="CHEBI:597326"/>
    </cofactor>
</comment>
<evidence type="ECO:0000256" key="3">
    <source>
        <dbReference type="ARBA" id="ARBA00022679"/>
    </source>
</evidence>
<evidence type="ECO:0000256" key="6">
    <source>
        <dbReference type="PIRSR" id="PIRSR000524-50"/>
    </source>
</evidence>
<evidence type="ECO:0000256" key="4">
    <source>
        <dbReference type="ARBA" id="ARBA00022898"/>
    </source>
</evidence>
<feature type="domain" description="Aminotransferase class V" evidence="7">
    <location>
        <begin position="22"/>
        <end position="318"/>
    </location>
</feature>
<dbReference type="InterPro" id="IPR015424">
    <property type="entry name" value="PyrdxlP-dep_Trfase"/>
</dbReference>
<name>C0CQG3_BLAHS</name>
<dbReference type="Gene3D" id="3.40.640.10">
    <property type="entry name" value="Type I PLP-dependent aspartate aminotransferase-like (Major domain)"/>
    <property type="match status" value="1"/>
</dbReference>
<organism evidence="8 9">
    <name type="scientific">Blautia hydrogenotrophica (strain DSM 10507 / JCM 14656 / S5a33)</name>
    <name type="common">Ruminococcus hydrogenotrophicus</name>
    <dbReference type="NCBI Taxonomy" id="476272"/>
    <lineage>
        <taxon>Bacteria</taxon>
        <taxon>Bacillati</taxon>
        <taxon>Bacillota</taxon>
        <taxon>Clostridia</taxon>
        <taxon>Lachnospirales</taxon>
        <taxon>Lachnospiraceae</taxon>
        <taxon>Blautia</taxon>
    </lineage>
</organism>
<feature type="binding site" evidence="5">
    <location>
        <position position="336"/>
    </location>
    <ligand>
        <name>substrate</name>
    </ligand>
</feature>
<dbReference type="Pfam" id="PF00266">
    <property type="entry name" value="Aminotran_5"/>
    <property type="match status" value="1"/>
</dbReference>
<reference evidence="8 9" key="1">
    <citation type="submission" date="2009-01" db="EMBL/GenBank/DDBJ databases">
        <authorList>
            <person name="Fulton L."/>
            <person name="Clifton S."/>
            <person name="Fulton B."/>
            <person name="Xu J."/>
            <person name="Minx P."/>
            <person name="Pepin K.H."/>
            <person name="Johnson M."/>
            <person name="Bhonagiri V."/>
            <person name="Nash W.E."/>
            <person name="Mardis E.R."/>
            <person name="Wilson R.K."/>
        </authorList>
    </citation>
    <scope>NUCLEOTIDE SEQUENCE [LARGE SCALE GENOMIC DNA]</scope>
    <source>
        <strain evidence="9">DSM 10507 / JCM 14656 / S5a33</strain>
    </source>
</reference>
<reference evidence="8 9" key="2">
    <citation type="submission" date="2009-02" db="EMBL/GenBank/DDBJ databases">
        <title>Draft genome sequence of Blautia hydrogenotrophica DSM 10507 (Ruminococcus hydrogenotrophicus DSM 10507).</title>
        <authorList>
            <person name="Sudarsanam P."/>
            <person name="Ley R."/>
            <person name="Guruge J."/>
            <person name="Turnbaugh P.J."/>
            <person name="Mahowald M."/>
            <person name="Liep D."/>
            <person name="Gordon J."/>
        </authorList>
    </citation>
    <scope>NUCLEOTIDE SEQUENCE [LARGE SCALE GENOMIC DNA]</scope>
    <source>
        <strain evidence="9">DSM 10507 / JCM 14656 / S5a33</strain>
    </source>
</reference>
<dbReference type="GeneID" id="86823023"/>
<dbReference type="InterPro" id="IPR024169">
    <property type="entry name" value="SP_NH2Trfase/AEP_transaminase"/>
</dbReference>
<dbReference type="HOGENOM" id="CLU_027686_3_1_9"/>
<dbReference type="InterPro" id="IPR015421">
    <property type="entry name" value="PyrdxlP-dep_Trfase_major"/>
</dbReference>
<keyword evidence="3" id="KW-0808">Transferase</keyword>
<accession>C0CQG3</accession>
<dbReference type="eggNOG" id="COG0075">
    <property type="taxonomic scope" value="Bacteria"/>
</dbReference>
<sequence>MSAPKLFSPGPVMVKSNVRSALLHYDICHRSPEFEGMFTDTQEKIKRLFGADDTYYSLIVSGSGTSANETVLSSLFQKDETVLLIRNGVFGERLLEIIEKYQIPKEEAVFPWGTYPDLAEIEHIITRNPKIKVVAMVYHETSTGMINPVHEVGRLCEKYHKIFFADTVSAAGGEYIDMTTNHISIATSVGGKCVGAFPGSAYICAKKEILDTLTAAQCKNVYLSLYKHYDIAKSSHQTPNTPNVNLFWPLNQALTNILEEGLDKRIARYQRCASIIRNGLQNIGLHLLLSEHLSNTVTSVFLPENIPAADFLAKMEKRGYIFYLGKGKYADMNMIQVANMGEIYEQDCYNMLEVFTSCLNSF</sequence>
<evidence type="ECO:0000256" key="1">
    <source>
        <dbReference type="ARBA" id="ARBA00001933"/>
    </source>
</evidence>
<proteinExistence type="predicted"/>
<keyword evidence="9" id="KW-1185">Reference proteome</keyword>
<dbReference type="InterPro" id="IPR015422">
    <property type="entry name" value="PyrdxlP-dep_Trfase_small"/>
</dbReference>
<dbReference type="PATRIC" id="fig|476272.21.peg.1250"/>
<keyword evidence="2" id="KW-0032">Aminotransferase</keyword>
<dbReference type="PIRSF" id="PIRSF000524">
    <property type="entry name" value="SPT"/>
    <property type="match status" value="1"/>
</dbReference>
<evidence type="ECO:0000313" key="9">
    <source>
        <dbReference type="Proteomes" id="UP000003100"/>
    </source>
</evidence>
<dbReference type="EMBL" id="ACBZ01000171">
    <property type="protein sequence ID" value="EEG47953.1"/>
    <property type="molecule type" value="Genomic_DNA"/>
</dbReference>
<dbReference type="PANTHER" id="PTHR42778:SF1">
    <property type="entry name" value="2-AMINOETHYLPHOSPHONATE--PYRUVATE TRANSAMINASE"/>
    <property type="match status" value="1"/>
</dbReference>
<protein>
    <recommendedName>
        <fullName evidence="7">Aminotransferase class V domain-containing protein</fullName>
    </recommendedName>
</protein>
<feature type="modified residue" description="N6-(pyridoxal phosphate)lysine" evidence="6">
    <location>
        <position position="192"/>
    </location>
</feature>
<evidence type="ECO:0000259" key="7">
    <source>
        <dbReference type="Pfam" id="PF00266"/>
    </source>
</evidence>
<keyword evidence="4 6" id="KW-0663">Pyridoxal phosphate</keyword>
<gene>
    <name evidence="8" type="ORF">RUMHYD_03118</name>
</gene>